<dbReference type="Proteomes" id="UP000663879">
    <property type="component" value="Unassembled WGS sequence"/>
</dbReference>
<sequence>MNFLIESKPSEKVFWKSLKTNNSQKPLLEGVNLNEEEKLEVLAKHFEATFNNKEGTRQTNFFKYYKTLKFNKEITLNEFEMNLNKLKPKESSGFDLISNKIIKLFPLTVKNELLKIFNASFKFGYVPKIWKIAKIILILKKNSDPKLPASYRPISLLSCVGKLLERIINTRLTEWAESKNILVDEQSGFRKGRSTQNAIFKLIESVSKKFKKKQKTGLVLYDFAKAFDTISHVGILKILNKLRCPVAIGNWVQSYLDNRSFKIWNEKKSSSEKIIKSGVPQGGCLSALLFALFINDLGKKLKKLSPKLNFTLFADDVSVWCSHSKINCINKTLQKATMIIKKFAENRGLKINVEKCNYLIIARNFNRPSYIFSSNLNLNINGVQIKKTEYPTLLGITLDNPKLENLLNKSKLPPHYLQITNYVPYTIQYSTIRNYLKENKKRLT</sequence>
<organism evidence="2 3">
    <name type="scientific">Brachionus calyciflorus</name>
    <dbReference type="NCBI Taxonomy" id="104777"/>
    <lineage>
        <taxon>Eukaryota</taxon>
        <taxon>Metazoa</taxon>
        <taxon>Spiralia</taxon>
        <taxon>Gnathifera</taxon>
        <taxon>Rotifera</taxon>
        <taxon>Eurotatoria</taxon>
        <taxon>Monogononta</taxon>
        <taxon>Pseudotrocha</taxon>
        <taxon>Ploima</taxon>
        <taxon>Brachionidae</taxon>
        <taxon>Brachionus</taxon>
    </lineage>
</organism>
<dbReference type="Pfam" id="PF00078">
    <property type="entry name" value="RVT_1"/>
    <property type="match status" value="1"/>
</dbReference>
<dbReference type="InterPro" id="IPR043502">
    <property type="entry name" value="DNA/RNA_pol_sf"/>
</dbReference>
<evidence type="ECO:0000259" key="1">
    <source>
        <dbReference type="PROSITE" id="PS50878"/>
    </source>
</evidence>
<comment type="caution">
    <text evidence="2">The sequence shown here is derived from an EMBL/GenBank/DDBJ whole genome shotgun (WGS) entry which is preliminary data.</text>
</comment>
<dbReference type="EMBL" id="CAJNOC010006842">
    <property type="protein sequence ID" value="CAF1087002.1"/>
    <property type="molecule type" value="Genomic_DNA"/>
</dbReference>
<feature type="domain" description="Reverse transcriptase" evidence="1">
    <location>
        <begin position="119"/>
        <end position="398"/>
    </location>
</feature>
<protein>
    <recommendedName>
        <fullName evidence="1">Reverse transcriptase domain-containing protein</fullName>
    </recommendedName>
</protein>
<dbReference type="InterPro" id="IPR000477">
    <property type="entry name" value="RT_dom"/>
</dbReference>
<evidence type="ECO:0000313" key="2">
    <source>
        <dbReference type="EMBL" id="CAF1087002.1"/>
    </source>
</evidence>
<reference evidence="2" key="1">
    <citation type="submission" date="2021-02" db="EMBL/GenBank/DDBJ databases">
        <authorList>
            <person name="Nowell W R."/>
        </authorList>
    </citation>
    <scope>NUCLEOTIDE SEQUENCE</scope>
    <source>
        <strain evidence="2">Ploen Becks lab</strain>
    </source>
</reference>
<name>A0A814N2J3_9BILA</name>
<accession>A0A814N2J3</accession>
<dbReference type="AlphaFoldDB" id="A0A814N2J3"/>
<dbReference type="SUPFAM" id="SSF56672">
    <property type="entry name" value="DNA/RNA polymerases"/>
    <property type="match status" value="1"/>
</dbReference>
<evidence type="ECO:0000313" key="3">
    <source>
        <dbReference type="Proteomes" id="UP000663879"/>
    </source>
</evidence>
<dbReference type="PANTHER" id="PTHR19446">
    <property type="entry name" value="REVERSE TRANSCRIPTASES"/>
    <property type="match status" value="1"/>
</dbReference>
<dbReference type="PROSITE" id="PS50878">
    <property type="entry name" value="RT_POL"/>
    <property type="match status" value="1"/>
</dbReference>
<feature type="non-terminal residue" evidence="2">
    <location>
        <position position="1"/>
    </location>
</feature>
<dbReference type="CDD" id="cd01650">
    <property type="entry name" value="RT_nLTR_like"/>
    <property type="match status" value="1"/>
</dbReference>
<dbReference type="OrthoDB" id="416454at2759"/>
<gene>
    <name evidence="2" type="ORF">OXX778_LOCUS20474</name>
</gene>
<proteinExistence type="predicted"/>
<keyword evidence="3" id="KW-1185">Reference proteome</keyword>